<comment type="caution">
    <text evidence="3">The sequence shown here is derived from an EMBL/GenBank/DDBJ whole genome shotgun (WGS) entry which is preliminary data.</text>
</comment>
<dbReference type="PANTHER" id="PTHR23004">
    <property type="entry name" value="DOUBLECORTIN DOMAIN CONTAINING 2"/>
    <property type="match status" value="1"/>
</dbReference>
<evidence type="ECO:0000259" key="2">
    <source>
        <dbReference type="PROSITE" id="PS50309"/>
    </source>
</evidence>
<feature type="domain" description="Doublecortin" evidence="2">
    <location>
        <begin position="21"/>
        <end position="101"/>
    </location>
</feature>
<dbReference type="PROSITE" id="PS50309">
    <property type="entry name" value="DC"/>
    <property type="match status" value="1"/>
</dbReference>
<feature type="region of interest" description="Disordered" evidence="1">
    <location>
        <begin position="94"/>
        <end position="199"/>
    </location>
</feature>
<proteinExistence type="predicted"/>
<evidence type="ECO:0000256" key="1">
    <source>
        <dbReference type="SAM" id="MobiDB-lite"/>
    </source>
</evidence>
<dbReference type="CDD" id="cd01617">
    <property type="entry name" value="DCX"/>
    <property type="match status" value="1"/>
</dbReference>
<sequence length="199" mass="22341">MPATRRSQSHHDSTVGNATVKKITVFRNGDAVHGSIQMVVNNRQIRDMNILLENISQRIGLINGAKKLYTTSGVLIKSIGDLQDGHSYVASSNHYTPLPYGGVNKKSKKPKIHKEEENHQPLVDEETQTKKKKKKIHKKEVEAVEKLEKQEKPGKLKKKKARSSSRKAEEKKKSEIEDDVISERDLGSDTLAAKAELKL</sequence>
<dbReference type="EMBL" id="CAJGYM010000168">
    <property type="protein sequence ID" value="CAD6199332.1"/>
    <property type="molecule type" value="Genomic_DNA"/>
</dbReference>
<name>A0A8S1HS04_9PELO</name>
<evidence type="ECO:0000313" key="4">
    <source>
        <dbReference type="Proteomes" id="UP000835052"/>
    </source>
</evidence>
<dbReference type="OrthoDB" id="1738954at2759"/>
<feature type="compositionally biased region" description="Basic residues" evidence="1">
    <location>
        <begin position="155"/>
        <end position="165"/>
    </location>
</feature>
<dbReference type="GO" id="GO:0035556">
    <property type="term" value="P:intracellular signal transduction"/>
    <property type="evidence" value="ECO:0007669"/>
    <property type="project" value="InterPro"/>
</dbReference>
<dbReference type="SMART" id="SM00537">
    <property type="entry name" value="DCX"/>
    <property type="match status" value="1"/>
</dbReference>
<feature type="compositionally biased region" description="Basic and acidic residues" evidence="1">
    <location>
        <begin position="166"/>
        <end position="187"/>
    </location>
</feature>
<dbReference type="Proteomes" id="UP000835052">
    <property type="component" value="Unassembled WGS sequence"/>
</dbReference>
<organism evidence="3 4">
    <name type="scientific">Caenorhabditis auriculariae</name>
    <dbReference type="NCBI Taxonomy" id="2777116"/>
    <lineage>
        <taxon>Eukaryota</taxon>
        <taxon>Metazoa</taxon>
        <taxon>Ecdysozoa</taxon>
        <taxon>Nematoda</taxon>
        <taxon>Chromadorea</taxon>
        <taxon>Rhabditida</taxon>
        <taxon>Rhabditina</taxon>
        <taxon>Rhabditomorpha</taxon>
        <taxon>Rhabditoidea</taxon>
        <taxon>Rhabditidae</taxon>
        <taxon>Peloderinae</taxon>
        <taxon>Caenorhabditis</taxon>
    </lineage>
</organism>
<dbReference type="Gene3D" id="3.10.20.230">
    <property type="entry name" value="Doublecortin domain"/>
    <property type="match status" value="1"/>
</dbReference>
<dbReference type="SUPFAM" id="SSF89837">
    <property type="entry name" value="Doublecortin (DC)"/>
    <property type="match status" value="1"/>
</dbReference>
<feature type="compositionally biased region" description="Basic and acidic residues" evidence="1">
    <location>
        <begin position="139"/>
        <end position="154"/>
    </location>
</feature>
<gene>
    <name evidence="3" type="ORF">CAUJ_LOCUS15235</name>
</gene>
<evidence type="ECO:0000313" key="3">
    <source>
        <dbReference type="EMBL" id="CAD6199332.1"/>
    </source>
</evidence>
<dbReference type="GO" id="GO:0005874">
    <property type="term" value="C:microtubule"/>
    <property type="evidence" value="ECO:0007669"/>
    <property type="project" value="TreeGrafter"/>
</dbReference>
<dbReference type="InterPro" id="IPR003533">
    <property type="entry name" value="Doublecortin_dom"/>
</dbReference>
<dbReference type="PANTHER" id="PTHR23004:SF23">
    <property type="entry name" value="DOUBLECORTIN DOMAIN-CONTAINING PROTEIN"/>
    <property type="match status" value="1"/>
</dbReference>
<dbReference type="AlphaFoldDB" id="A0A8S1HS04"/>
<dbReference type="InterPro" id="IPR036572">
    <property type="entry name" value="Doublecortin_dom_sf"/>
</dbReference>
<dbReference type="Pfam" id="PF03607">
    <property type="entry name" value="DCX"/>
    <property type="match status" value="1"/>
</dbReference>
<reference evidence="3" key="1">
    <citation type="submission" date="2020-10" db="EMBL/GenBank/DDBJ databases">
        <authorList>
            <person name="Kikuchi T."/>
        </authorList>
    </citation>
    <scope>NUCLEOTIDE SEQUENCE</scope>
    <source>
        <strain evidence="3">NKZ352</strain>
    </source>
</reference>
<protein>
    <recommendedName>
        <fullName evidence="2">Doublecortin domain-containing protein</fullName>
    </recommendedName>
</protein>
<dbReference type="GO" id="GO:0005815">
    <property type="term" value="C:microtubule organizing center"/>
    <property type="evidence" value="ECO:0007669"/>
    <property type="project" value="TreeGrafter"/>
</dbReference>
<keyword evidence="4" id="KW-1185">Reference proteome</keyword>
<accession>A0A8S1HS04</accession>